<keyword evidence="2" id="KW-0472">Membrane</keyword>
<accession>A0ABV0L492</accession>
<protein>
    <recommendedName>
        <fullName evidence="5">DUF304 domain-containing protein</fullName>
    </recommendedName>
</protein>
<evidence type="ECO:0000313" key="4">
    <source>
        <dbReference type="Proteomes" id="UP001471651"/>
    </source>
</evidence>
<dbReference type="RefSeq" id="WP_348577812.1">
    <property type="nucleotide sequence ID" value="NZ_JBDYKN010000024.1"/>
</dbReference>
<organism evidence="3 4">
    <name type="scientific">Marinomonas primoryensis</name>
    <dbReference type="NCBI Taxonomy" id="178399"/>
    <lineage>
        <taxon>Bacteria</taxon>
        <taxon>Pseudomonadati</taxon>
        <taxon>Pseudomonadota</taxon>
        <taxon>Gammaproteobacteria</taxon>
        <taxon>Oceanospirillales</taxon>
        <taxon>Oceanospirillaceae</taxon>
        <taxon>Marinomonas</taxon>
    </lineage>
</organism>
<feature type="transmembrane region" description="Helical" evidence="2">
    <location>
        <begin position="107"/>
        <end position="132"/>
    </location>
</feature>
<evidence type="ECO:0000256" key="1">
    <source>
        <dbReference type="SAM" id="MobiDB-lite"/>
    </source>
</evidence>
<gene>
    <name evidence="3" type="ORF">ABKW32_17440</name>
</gene>
<name>A0ABV0L492_9GAMM</name>
<proteinExistence type="predicted"/>
<evidence type="ECO:0000313" key="3">
    <source>
        <dbReference type="EMBL" id="MEP7731236.1"/>
    </source>
</evidence>
<dbReference type="EMBL" id="JBDYKN010000024">
    <property type="protein sequence ID" value="MEP7731236.1"/>
    <property type="molecule type" value="Genomic_DNA"/>
</dbReference>
<dbReference type="Proteomes" id="UP001471651">
    <property type="component" value="Unassembled WGS sequence"/>
</dbReference>
<keyword evidence="4" id="KW-1185">Reference proteome</keyword>
<feature type="region of interest" description="Disordered" evidence="1">
    <location>
        <begin position="1"/>
        <end position="23"/>
    </location>
</feature>
<sequence length="351" mass="40146">MDVSQTPKSGQDDSQARPDNTIRQYQDTAYNSQNFPPQKPRREQGFLRRIMTSGKPFSFSQTTDSITIYGLDDLAPSEMAEGERGSKPMYWTETQLIGESLSGWSQVYVLIAGIANVCLMFILPLVYILFLSGLLFGKGGIVFAWNDGMSDLFWGLTLYATLPCLIIHLHSRVLNAGYVFVAPFLRAKRVFELNRTTGMVTLFKKNKPFFTHPFIEFDCVLMSSPTQQGFLNYSLTLIHRYQDYSVGVPISGSMGANHKVIEYHRFWNMVQRYMDISQPLPDILVLEPARQRDPTTIAYDKEHSRNPRYWRDMTEEEYAQKLKMLNTEQKSISATGKSIDIFNKSVENLSS</sequence>
<reference evidence="3 4" key="1">
    <citation type="submission" date="2024-05" db="EMBL/GenBank/DDBJ databases">
        <authorList>
            <person name="Busch G.E."/>
            <person name="Sharma I."/>
        </authorList>
    </citation>
    <scope>NUCLEOTIDE SEQUENCE [LARGE SCALE GENOMIC DNA]</scope>
    <source>
        <strain evidence="3 4">23GB23</strain>
    </source>
</reference>
<evidence type="ECO:0000256" key="2">
    <source>
        <dbReference type="SAM" id="Phobius"/>
    </source>
</evidence>
<keyword evidence="2" id="KW-0812">Transmembrane</keyword>
<comment type="caution">
    <text evidence="3">The sequence shown here is derived from an EMBL/GenBank/DDBJ whole genome shotgun (WGS) entry which is preliminary data.</text>
</comment>
<feature type="transmembrane region" description="Helical" evidence="2">
    <location>
        <begin position="152"/>
        <end position="169"/>
    </location>
</feature>
<evidence type="ECO:0008006" key="5">
    <source>
        <dbReference type="Google" id="ProtNLM"/>
    </source>
</evidence>
<keyword evidence="2" id="KW-1133">Transmembrane helix</keyword>